<dbReference type="OrthoDB" id="9909683at2"/>
<name>A0A1B7L770_9ENTR</name>
<dbReference type="RefSeq" id="WP_064593512.1">
    <property type="nucleotide sequence ID" value="NZ_CP134782.1"/>
</dbReference>
<dbReference type="Proteomes" id="UP000078225">
    <property type="component" value="Unassembled WGS sequence"/>
</dbReference>
<proteinExistence type="predicted"/>
<evidence type="ECO:0008006" key="4">
    <source>
        <dbReference type="Google" id="ProtNLM"/>
    </source>
</evidence>
<evidence type="ECO:0000313" key="2">
    <source>
        <dbReference type="EMBL" id="OAT78239.1"/>
    </source>
</evidence>
<feature type="chain" id="PRO_5008596736" description="Multiple antibiotic resistance regulatory periplasmic protein MarB" evidence="1">
    <location>
        <begin position="22"/>
        <end position="73"/>
    </location>
</feature>
<evidence type="ECO:0000256" key="1">
    <source>
        <dbReference type="SAM" id="SignalP"/>
    </source>
</evidence>
<evidence type="ECO:0000313" key="3">
    <source>
        <dbReference type="Proteomes" id="UP000078225"/>
    </source>
</evidence>
<gene>
    <name evidence="2" type="ORF">A9B99_00405</name>
</gene>
<comment type="caution">
    <text evidence="2">The sequence shown here is derived from an EMBL/GenBank/DDBJ whole genome shotgun (WGS) entry which is preliminary data.</text>
</comment>
<accession>A0A1B7L770</accession>
<keyword evidence="3" id="KW-1185">Reference proteome</keyword>
<dbReference type="EMBL" id="LYRP01000001">
    <property type="protein sequence ID" value="OAT78239.1"/>
    <property type="molecule type" value="Genomic_DNA"/>
</dbReference>
<keyword evidence="1" id="KW-0732">Signal</keyword>
<dbReference type="Pfam" id="PF13999">
    <property type="entry name" value="MarB"/>
    <property type="match status" value="1"/>
</dbReference>
<organism evidence="2 3">
    <name type="scientific">Mangrovibacter phragmitis</name>
    <dbReference type="NCBI Taxonomy" id="1691903"/>
    <lineage>
        <taxon>Bacteria</taxon>
        <taxon>Pseudomonadati</taxon>
        <taxon>Pseudomonadota</taxon>
        <taxon>Gammaproteobacteria</taxon>
        <taxon>Enterobacterales</taxon>
        <taxon>Enterobacteriaceae</taxon>
        <taxon>Mangrovibacter</taxon>
    </lineage>
</organism>
<dbReference type="InterPro" id="IPR025732">
    <property type="entry name" value="MarB"/>
</dbReference>
<reference evidence="3" key="1">
    <citation type="submission" date="2016-05" db="EMBL/GenBank/DDBJ databases">
        <authorList>
            <person name="Behera P."/>
            <person name="Vaishampayan P."/>
            <person name="Singh N."/>
            <person name="Raina V."/>
            <person name="Suar M."/>
            <person name="Pattnaik A."/>
            <person name="Rastogi G."/>
        </authorList>
    </citation>
    <scope>NUCLEOTIDE SEQUENCE [LARGE SCALE GENOMIC DNA]</scope>
    <source>
        <strain evidence="3">MP23</strain>
    </source>
</reference>
<protein>
    <recommendedName>
        <fullName evidence="4">Multiple antibiotic resistance regulatory periplasmic protein MarB</fullName>
    </recommendedName>
</protein>
<dbReference type="STRING" id="1691903.A9B99_00405"/>
<feature type="signal peptide" evidence="1">
    <location>
        <begin position="1"/>
        <end position="21"/>
    </location>
</feature>
<dbReference type="AlphaFoldDB" id="A0A1B7L770"/>
<sequence length="73" mass="7791">MKHLAQGAALLLVLVAGSVIAEQPSEFIPRQTGHGAMLIPSASNTSLNSAKPDVAQERNENLGVAFYHNNTHR</sequence>